<keyword evidence="1" id="KW-0812">Transmembrane</keyword>
<evidence type="ECO:0000256" key="1">
    <source>
        <dbReference type="SAM" id="Phobius"/>
    </source>
</evidence>
<keyword evidence="1" id="KW-1133">Transmembrane helix</keyword>
<evidence type="ECO:0000313" key="2">
    <source>
        <dbReference type="EMBL" id="PIR96562.1"/>
    </source>
</evidence>
<accession>A0A2H0VBT2</accession>
<keyword evidence="1" id="KW-0472">Membrane</keyword>
<feature type="transmembrane region" description="Helical" evidence="1">
    <location>
        <begin position="33"/>
        <end position="54"/>
    </location>
</feature>
<comment type="caution">
    <text evidence="2">The sequence shown here is derived from an EMBL/GenBank/DDBJ whole genome shotgun (WGS) entry which is preliminary data.</text>
</comment>
<dbReference type="AlphaFoldDB" id="A0A2H0VBT2"/>
<gene>
    <name evidence="2" type="ORF">COT92_00440</name>
</gene>
<dbReference type="Proteomes" id="UP000230922">
    <property type="component" value="Unassembled WGS sequence"/>
</dbReference>
<name>A0A2H0VBT2_9BACT</name>
<dbReference type="EMBL" id="PFAK01000005">
    <property type="protein sequence ID" value="PIR96562.1"/>
    <property type="molecule type" value="Genomic_DNA"/>
</dbReference>
<sequence>MSKKHNKQGTQNHSVLNIGSDELAEYSIIKKDLIKVVVLSLIFFSLILGLYYGFHKNGQLENWFSTFLYF</sequence>
<organism evidence="2 3">
    <name type="scientific">Candidatus Doudnabacteria bacterium CG10_big_fil_rev_8_21_14_0_10_42_18</name>
    <dbReference type="NCBI Taxonomy" id="1974552"/>
    <lineage>
        <taxon>Bacteria</taxon>
        <taxon>Candidatus Doudnaibacteriota</taxon>
    </lineage>
</organism>
<reference evidence="3" key="1">
    <citation type="submission" date="2017-09" db="EMBL/GenBank/DDBJ databases">
        <title>Depth-based differentiation of microbial function through sediment-hosted aquifers and enrichment of novel symbionts in the deep terrestrial subsurface.</title>
        <authorList>
            <person name="Probst A.J."/>
            <person name="Ladd B."/>
            <person name="Jarett J.K."/>
            <person name="Geller-Mcgrath D.E."/>
            <person name="Sieber C.M.K."/>
            <person name="Emerson J.B."/>
            <person name="Anantharaman K."/>
            <person name="Thomas B.C."/>
            <person name="Malmstrom R."/>
            <person name="Stieglmeier M."/>
            <person name="Klingl A."/>
            <person name="Woyke T."/>
            <person name="Ryan C.M."/>
            <person name="Banfield J.F."/>
        </authorList>
    </citation>
    <scope>NUCLEOTIDE SEQUENCE [LARGE SCALE GENOMIC DNA]</scope>
</reference>
<protein>
    <submittedName>
        <fullName evidence="2">Uncharacterized protein</fullName>
    </submittedName>
</protein>
<proteinExistence type="predicted"/>
<evidence type="ECO:0000313" key="3">
    <source>
        <dbReference type="Proteomes" id="UP000230922"/>
    </source>
</evidence>